<proteinExistence type="predicted"/>
<feature type="coiled-coil region" evidence="1">
    <location>
        <begin position="201"/>
        <end position="228"/>
    </location>
</feature>
<evidence type="ECO:0000313" key="4">
    <source>
        <dbReference type="EMBL" id="KAK2558939.1"/>
    </source>
</evidence>
<name>A0AAD9QD18_ACRCE</name>
<feature type="domain" description="DUF5641" evidence="3">
    <location>
        <begin position="1365"/>
        <end position="1443"/>
    </location>
</feature>
<organism evidence="4 5">
    <name type="scientific">Acropora cervicornis</name>
    <name type="common">Staghorn coral</name>
    <dbReference type="NCBI Taxonomy" id="6130"/>
    <lineage>
        <taxon>Eukaryota</taxon>
        <taxon>Metazoa</taxon>
        <taxon>Cnidaria</taxon>
        <taxon>Anthozoa</taxon>
        <taxon>Hexacorallia</taxon>
        <taxon>Scleractinia</taxon>
        <taxon>Astrocoeniina</taxon>
        <taxon>Acroporidae</taxon>
        <taxon>Acropora</taxon>
    </lineage>
</organism>
<keyword evidence="1" id="KW-0175">Coiled coil</keyword>
<reference evidence="4" key="1">
    <citation type="journal article" date="2023" name="G3 (Bethesda)">
        <title>Whole genome assembly and annotation of the endangered Caribbean coral Acropora cervicornis.</title>
        <authorList>
            <person name="Selwyn J.D."/>
            <person name="Vollmer S.V."/>
        </authorList>
    </citation>
    <scope>NUCLEOTIDE SEQUENCE</scope>
    <source>
        <strain evidence="4">K2</strain>
    </source>
</reference>
<dbReference type="Pfam" id="PF05380">
    <property type="entry name" value="Peptidase_A17"/>
    <property type="match status" value="1"/>
</dbReference>
<dbReference type="PANTHER" id="PTHR47331">
    <property type="entry name" value="PHD-TYPE DOMAIN-CONTAINING PROTEIN"/>
    <property type="match status" value="1"/>
</dbReference>
<evidence type="ECO:0000256" key="2">
    <source>
        <dbReference type="SAM" id="MobiDB-lite"/>
    </source>
</evidence>
<comment type="caution">
    <text evidence="4">The sequence shown here is derived from an EMBL/GenBank/DDBJ whole genome shotgun (WGS) entry which is preliminary data.</text>
</comment>
<reference evidence="4" key="2">
    <citation type="journal article" date="2023" name="Science">
        <title>Genomic signatures of disease resistance in endangered staghorn corals.</title>
        <authorList>
            <person name="Vollmer S.V."/>
            <person name="Selwyn J.D."/>
            <person name="Despard B.A."/>
            <person name="Roesel C.L."/>
        </authorList>
    </citation>
    <scope>NUCLEOTIDE SEQUENCE</scope>
    <source>
        <strain evidence="4">K2</strain>
    </source>
</reference>
<feature type="region of interest" description="Disordered" evidence="2">
    <location>
        <begin position="229"/>
        <end position="255"/>
    </location>
</feature>
<dbReference type="EMBL" id="JARQWQ010000042">
    <property type="protein sequence ID" value="KAK2558939.1"/>
    <property type="molecule type" value="Genomic_DNA"/>
</dbReference>
<evidence type="ECO:0000313" key="5">
    <source>
        <dbReference type="Proteomes" id="UP001249851"/>
    </source>
</evidence>
<evidence type="ECO:0000259" key="3">
    <source>
        <dbReference type="Pfam" id="PF18701"/>
    </source>
</evidence>
<sequence length="1447" mass="162909">MSLAIRPNPAIGIYQIIFVKYWFYYVVRVIAYPWPSPIHRKCQLIMDIMDSETTSTIVTSFRHRMPNSLQNQEGILHFANLTQVQNLQATLNDVFENCKDNISRAKGLLAGDSVELQEIYGLYKAQEVRKSSVRSQSSRASRVSAASARLCQAKIAAEKAMLYEKQTEQKRTGAMQTRVKLFELEMKQKQFKFQHQLELAKLEAEKDVEEAGERTEMAELECRLAEREPSGLLSEGNRSEYHSAKTGTNVDKNPGTMTEANPQLVSFQGVFGNSDLSIHAVFPISSASSHAFAPMLKETSMCLPTSTCTPPFPVVSVQVSTLPSFSSHDHLSMSASASLFQAMPLHTSTLPVSSLCVIDRSPTFTPSSAFPVGSSHVFTPTSSRVLGNPGFPHTASCVPVPYPNANTFPAHLYTTGPVYTHATQALGSVASTNYTTMFYNTSTGAQIHSPLVEDPRHVSTSFQPLNERFLATITTTLEKMSANQGLPPLEVVKFNVSAEKYPLFRQRFHQMVESKALDEQTKMARLLQFLEGPALGVVQRYEAVPGGLAKSMEVLQNRFACIDTLTKGLTIAPQAKEGLLHYADIAQIIYDTLESMGCLGQMNTDNLEKVILKLSKWLQDKIREHLKRLECQGRIMPTFKDIVEFLNDRADLANDPFFTSPSTEVKSFKRNEDCDKLNLRHLTNLTTSSTKEDNSLERIKDANSSNCPLCTQCHPLYRCEVFKSKRVAERRELVYRKGICFNCINCTKHLSKSCKSPIRCKLPGCGKSHHTLLHQPSPTRGNSDHETNNTEITDIPAITTPLLSVQDAPSSTCATATVAESSGILLQIIPLRIIGNDGRQMTTYGLIDFGSDVTMIDPSLVQQLGIQGKEGQLLLSTVSQRDKQEKGVKQLDEFWRVKSCGPVKENCYPMSVEDQKALKIIDNTISIVDGHYQTGLPWREEDPYLPFNRTLAESRLQALERRFNRILGVEEKFRSVIDDYVARGYARLLSEREASKRSRVTWYLPHHPVLNVNKPNKVLDAAAQFDGISLNDRLYHGPDLTNNLVVPTNKPGILSTVSSLYDPLGFLGPFPLPVKVILQELWRVAVQWNDPMPEPLLTRWIKWVESLPRFANIKIPRCVKCFSPWAITDVQMHYFSDASNHGEACAFVMGKTRNSPLRQWSIPRLELQAAVVATRLHLLRSKELDIPLHGATFWSDSLTTLQYITNEKKRFKSFVANRVNEIHEASNPQQWRHVPTSFNPADDVSRGLDLHALKSNCRWLLGPRFLLQPERQWPARKIGNIPDDDHEYKGMKKGRISLSEMRSCSKKILQLVQRQAFSKEIDSLSHPLTPSSDDPSEPEPLTPNHLLLQRKHLALPPGLLVHEDLWIKEYVPTLQRRQKWILEKGSLKVNDLILIVDEKSPCGRWLLGQIMKVFPGDDQRVRVAEVKTKNSTIVRPISKLVLLEEET</sequence>
<protein>
    <recommendedName>
        <fullName evidence="3">DUF5641 domain-containing protein</fullName>
    </recommendedName>
</protein>
<feature type="region of interest" description="Disordered" evidence="2">
    <location>
        <begin position="1324"/>
        <end position="1343"/>
    </location>
</feature>
<dbReference type="Proteomes" id="UP001249851">
    <property type="component" value="Unassembled WGS sequence"/>
</dbReference>
<dbReference type="InterPro" id="IPR040676">
    <property type="entry name" value="DUF5641"/>
</dbReference>
<dbReference type="Pfam" id="PF18701">
    <property type="entry name" value="DUF5641"/>
    <property type="match status" value="1"/>
</dbReference>
<gene>
    <name evidence="4" type="ORF">P5673_018564</name>
</gene>
<evidence type="ECO:0000256" key="1">
    <source>
        <dbReference type="SAM" id="Coils"/>
    </source>
</evidence>
<accession>A0AAD9QD18</accession>
<feature type="compositionally biased region" description="Polar residues" evidence="2">
    <location>
        <begin position="245"/>
        <end position="255"/>
    </location>
</feature>
<dbReference type="PANTHER" id="PTHR47331:SF1">
    <property type="entry name" value="GAG-LIKE PROTEIN"/>
    <property type="match status" value="1"/>
</dbReference>
<dbReference type="InterPro" id="IPR008042">
    <property type="entry name" value="Retrotrans_Pao"/>
</dbReference>
<keyword evidence="5" id="KW-1185">Reference proteome</keyword>